<reference evidence="1 2" key="1">
    <citation type="submission" date="2016-06" db="EMBL/GenBank/DDBJ databases">
        <title>Comparative genomics of the ectomycorrhizal sister species Rhizopogon vinicolor and Rhizopogon vesiculosus (Basidiomycota: Boletales) reveals a divergence of the mating type B locus.</title>
        <authorList>
            <consortium name="DOE Joint Genome Institute"/>
            <person name="Mujic A.B."/>
            <person name="Kuo A."/>
            <person name="Tritt A."/>
            <person name="Lipzen A."/>
            <person name="Chen C."/>
            <person name="Johnson J."/>
            <person name="Sharma A."/>
            <person name="Barry K."/>
            <person name="Grigoriev I.V."/>
            <person name="Spatafora J.W."/>
        </authorList>
    </citation>
    <scope>NUCLEOTIDE SEQUENCE [LARGE SCALE GENOMIC DNA]</scope>
    <source>
        <strain evidence="1 2">AM-OR11-026</strain>
    </source>
</reference>
<evidence type="ECO:0000313" key="1">
    <source>
        <dbReference type="EMBL" id="OAX39723.1"/>
    </source>
</evidence>
<dbReference type="AlphaFoldDB" id="A0A1B7N4E7"/>
<organism evidence="1 2">
    <name type="scientific">Rhizopogon vinicolor AM-OR11-026</name>
    <dbReference type="NCBI Taxonomy" id="1314800"/>
    <lineage>
        <taxon>Eukaryota</taxon>
        <taxon>Fungi</taxon>
        <taxon>Dikarya</taxon>
        <taxon>Basidiomycota</taxon>
        <taxon>Agaricomycotina</taxon>
        <taxon>Agaricomycetes</taxon>
        <taxon>Agaricomycetidae</taxon>
        <taxon>Boletales</taxon>
        <taxon>Suillineae</taxon>
        <taxon>Rhizopogonaceae</taxon>
        <taxon>Rhizopogon</taxon>
    </lineage>
</organism>
<proteinExistence type="predicted"/>
<name>A0A1B7N4E7_9AGAM</name>
<keyword evidence="2" id="KW-1185">Reference proteome</keyword>
<dbReference type="Proteomes" id="UP000092154">
    <property type="component" value="Unassembled WGS sequence"/>
</dbReference>
<protein>
    <submittedName>
        <fullName evidence="1">Uncharacterized protein</fullName>
    </submittedName>
</protein>
<dbReference type="InParanoid" id="A0A1B7N4E7"/>
<dbReference type="EMBL" id="KV448238">
    <property type="protein sequence ID" value="OAX39723.1"/>
    <property type="molecule type" value="Genomic_DNA"/>
</dbReference>
<accession>A0A1B7N4E7</accession>
<sequence length="84" mass="8988">MQIYKFCSLSDLSRCLASGIFAPPTTPSLAVFVRSLVFFNISVSSLANTVFLVDLASNCPGSLSAKESFFAIASKRVSNPIKAH</sequence>
<evidence type="ECO:0000313" key="2">
    <source>
        <dbReference type="Proteomes" id="UP000092154"/>
    </source>
</evidence>
<gene>
    <name evidence="1" type="ORF">K503DRAFT_58592</name>
</gene>